<evidence type="ECO:0000313" key="5">
    <source>
        <dbReference type="RefSeq" id="XP_018326004.1"/>
    </source>
</evidence>
<sequence>MKKVRFMIQISVWLLVCAQSKGFGVSRTRNSGEVNRKDSVNGEPSCEELKAMWRLSKRQSRAAEVTNEIPTFRDPFSYNVWEPYYVARSRSMGGMRLGRFNKDRPVYGTVVHKAPSLRFQDMAGQKVFEEVARTLGTNRFAVEPRRRASFRLGGGRISPVRYSPSSGSFQHLKELIRTERARELQEQRMAEEVAARAAARKHLSGHGNYRNPTAMSDAEYNYDEQSDYPVREGIVAFPDILAQAARVSQEEYQPQDYYSKEIPYYKSHRSSYYDMSSLNNDMDGFSL</sequence>
<gene>
    <name evidence="3 4 5" type="primary">LOC108737579</name>
</gene>
<keyword evidence="1" id="KW-0732">Signal</keyword>
<dbReference type="RefSeq" id="XP_018326002.1">
    <property type="nucleotide sequence ID" value="XM_018470500.2"/>
</dbReference>
<dbReference type="KEGG" id="apln:108737579"/>
<dbReference type="RefSeq" id="XP_018326003.1">
    <property type="nucleotide sequence ID" value="XM_018470501.2"/>
</dbReference>
<dbReference type="AlphaFoldDB" id="A0A1W4WQ16"/>
<feature type="signal peptide" evidence="1">
    <location>
        <begin position="1"/>
        <end position="22"/>
    </location>
</feature>
<feature type="chain" id="PRO_5010817830" evidence="1">
    <location>
        <begin position="23"/>
        <end position="287"/>
    </location>
</feature>
<proteinExistence type="predicted"/>
<evidence type="ECO:0000313" key="3">
    <source>
        <dbReference type="RefSeq" id="XP_018326002.1"/>
    </source>
</evidence>
<keyword evidence="2" id="KW-1185">Reference proteome</keyword>
<organism evidence="2 5">
    <name type="scientific">Agrilus planipennis</name>
    <name type="common">Emerald ash borer</name>
    <name type="synonym">Agrilus marcopoli</name>
    <dbReference type="NCBI Taxonomy" id="224129"/>
    <lineage>
        <taxon>Eukaryota</taxon>
        <taxon>Metazoa</taxon>
        <taxon>Ecdysozoa</taxon>
        <taxon>Arthropoda</taxon>
        <taxon>Hexapoda</taxon>
        <taxon>Insecta</taxon>
        <taxon>Pterygota</taxon>
        <taxon>Neoptera</taxon>
        <taxon>Endopterygota</taxon>
        <taxon>Coleoptera</taxon>
        <taxon>Polyphaga</taxon>
        <taxon>Elateriformia</taxon>
        <taxon>Buprestoidea</taxon>
        <taxon>Buprestidae</taxon>
        <taxon>Agrilinae</taxon>
        <taxon>Agrilus</taxon>
    </lineage>
</organism>
<dbReference type="STRING" id="224129.A0A1W4WQ16"/>
<reference evidence="3 4" key="1">
    <citation type="submission" date="2025-04" db="UniProtKB">
        <authorList>
            <consortium name="RefSeq"/>
        </authorList>
    </citation>
    <scope>IDENTIFICATION</scope>
    <source>
        <tissue evidence="3 4">Entire body</tissue>
    </source>
</reference>
<dbReference type="GeneID" id="108737579"/>
<evidence type="ECO:0000256" key="1">
    <source>
        <dbReference type="SAM" id="SignalP"/>
    </source>
</evidence>
<dbReference type="RefSeq" id="XP_018326004.1">
    <property type="nucleotide sequence ID" value="XM_018470502.2"/>
</dbReference>
<name>A0A1W4WQ16_AGRPL</name>
<evidence type="ECO:0000313" key="2">
    <source>
        <dbReference type="Proteomes" id="UP000192223"/>
    </source>
</evidence>
<dbReference type="Proteomes" id="UP000192223">
    <property type="component" value="Unplaced"/>
</dbReference>
<accession>A0A1W4WQ16</accession>
<evidence type="ECO:0000313" key="4">
    <source>
        <dbReference type="RefSeq" id="XP_018326003.1"/>
    </source>
</evidence>
<dbReference type="OrthoDB" id="6376425at2759"/>
<protein>
    <submittedName>
        <fullName evidence="3 4">Uncharacterized protein LOC108737579</fullName>
    </submittedName>
</protein>